<dbReference type="Proteomes" id="UP000645217">
    <property type="component" value="Unassembled WGS sequence"/>
</dbReference>
<feature type="compositionally biased region" description="Basic and acidic residues" evidence="1">
    <location>
        <begin position="224"/>
        <end position="235"/>
    </location>
</feature>
<dbReference type="SUPFAM" id="SSF56801">
    <property type="entry name" value="Acetyl-CoA synthetase-like"/>
    <property type="match status" value="1"/>
</dbReference>
<dbReference type="InterPro" id="IPR000873">
    <property type="entry name" value="AMP-dep_synth/lig_dom"/>
</dbReference>
<dbReference type="InterPro" id="IPR042099">
    <property type="entry name" value="ANL_N_sf"/>
</dbReference>
<dbReference type="GO" id="GO:0016878">
    <property type="term" value="F:acid-thiol ligase activity"/>
    <property type="evidence" value="ECO:0007669"/>
    <property type="project" value="UniProtKB-ARBA"/>
</dbReference>
<dbReference type="Gene3D" id="3.30.300.30">
    <property type="match status" value="1"/>
</dbReference>
<dbReference type="RefSeq" id="WP_229691408.1">
    <property type="nucleotide sequence ID" value="NZ_BMNT01000028.1"/>
</dbReference>
<organism evidence="4 5">
    <name type="scientific">Sphaerisporangium melleum</name>
    <dbReference type="NCBI Taxonomy" id="321316"/>
    <lineage>
        <taxon>Bacteria</taxon>
        <taxon>Bacillati</taxon>
        <taxon>Actinomycetota</taxon>
        <taxon>Actinomycetes</taxon>
        <taxon>Streptosporangiales</taxon>
        <taxon>Streptosporangiaceae</taxon>
        <taxon>Sphaerisporangium</taxon>
    </lineage>
</organism>
<dbReference type="InterPro" id="IPR025110">
    <property type="entry name" value="AMP-bd_C"/>
</dbReference>
<reference evidence="4" key="2">
    <citation type="submission" date="2020-09" db="EMBL/GenBank/DDBJ databases">
        <authorList>
            <person name="Sun Q."/>
            <person name="Ohkuma M."/>
        </authorList>
    </citation>
    <scope>NUCLEOTIDE SEQUENCE</scope>
    <source>
        <strain evidence="4">JCM 13064</strain>
    </source>
</reference>
<dbReference type="InterPro" id="IPR045851">
    <property type="entry name" value="AMP-bd_C_sf"/>
</dbReference>
<gene>
    <name evidence="4" type="ORF">GCM10007964_48580</name>
</gene>
<evidence type="ECO:0008006" key="6">
    <source>
        <dbReference type="Google" id="ProtNLM"/>
    </source>
</evidence>
<dbReference type="PROSITE" id="PS00455">
    <property type="entry name" value="AMP_BINDING"/>
    <property type="match status" value="1"/>
</dbReference>
<dbReference type="AlphaFoldDB" id="A0A917RDJ9"/>
<keyword evidence="5" id="KW-1185">Reference proteome</keyword>
<feature type="domain" description="AMP-dependent synthetase/ligase" evidence="2">
    <location>
        <begin position="11"/>
        <end position="440"/>
    </location>
</feature>
<comment type="caution">
    <text evidence="4">The sequence shown here is derived from an EMBL/GenBank/DDBJ whole genome shotgun (WGS) entry which is preliminary data.</text>
</comment>
<proteinExistence type="predicted"/>
<evidence type="ECO:0000256" key="1">
    <source>
        <dbReference type="SAM" id="MobiDB-lite"/>
    </source>
</evidence>
<dbReference type="InterPro" id="IPR050237">
    <property type="entry name" value="ATP-dep_AMP-bd_enzyme"/>
</dbReference>
<dbReference type="Pfam" id="PF13193">
    <property type="entry name" value="AMP-binding_C"/>
    <property type="match status" value="1"/>
</dbReference>
<dbReference type="CDD" id="cd04433">
    <property type="entry name" value="AFD_class_I"/>
    <property type="match status" value="1"/>
</dbReference>
<feature type="region of interest" description="Disordered" evidence="1">
    <location>
        <begin position="166"/>
        <end position="251"/>
    </location>
</feature>
<dbReference type="Gene3D" id="3.40.50.980">
    <property type="match status" value="1"/>
</dbReference>
<dbReference type="EMBL" id="BMNT01000028">
    <property type="protein sequence ID" value="GGL00804.1"/>
    <property type="molecule type" value="Genomic_DNA"/>
</dbReference>
<evidence type="ECO:0000259" key="3">
    <source>
        <dbReference type="Pfam" id="PF13193"/>
    </source>
</evidence>
<name>A0A917RDJ9_9ACTN</name>
<dbReference type="PANTHER" id="PTHR43767">
    <property type="entry name" value="LONG-CHAIN-FATTY-ACID--COA LIGASE"/>
    <property type="match status" value="1"/>
</dbReference>
<evidence type="ECO:0000313" key="5">
    <source>
        <dbReference type="Proteomes" id="UP000645217"/>
    </source>
</evidence>
<dbReference type="Gene3D" id="3.40.50.12780">
    <property type="entry name" value="N-terminal domain of ligase-like"/>
    <property type="match status" value="1"/>
</dbReference>
<dbReference type="Pfam" id="PF00501">
    <property type="entry name" value="AMP-binding"/>
    <property type="match status" value="1"/>
</dbReference>
<dbReference type="PANTHER" id="PTHR43767:SF1">
    <property type="entry name" value="NONRIBOSOMAL PEPTIDE SYNTHASE PES1 (EUROFUNG)-RELATED"/>
    <property type="match status" value="1"/>
</dbReference>
<accession>A0A917RDJ9</accession>
<evidence type="ECO:0000259" key="2">
    <source>
        <dbReference type="Pfam" id="PF00501"/>
    </source>
</evidence>
<protein>
    <recommendedName>
        <fullName evidence="6">Acyl-CoA synthetase</fullName>
    </recommendedName>
</protein>
<dbReference type="InterPro" id="IPR020845">
    <property type="entry name" value="AMP-binding_CS"/>
</dbReference>
<reference evidence="4" key="1">
    <citation type="journal article" date="2014" name="Int. J. Syst. Evol. Microbiol.">
        <title>Complete genome sequence of Corynebacterium casei LMG S-19264T (=DSM 44701T), isolated from a smear-ripened cheese.</title>
        <authorList>
            <consortium name="US DOE Joint Genome Institute (JGI-PGF)"/>
            <person name="Walter F."/>
            <person name="Albersmeier A."/>
            <person name="Kalinowski J."/>
            <person name="Ruckert C."/>
        </authorList>
    </citation>
    <scope>NUCLEOTIDE SEQUENCE</scope>
    <source>
        <strain evidence="4">JCM 13064</strain>
    </source>
</reference>
<sequence length="573" mass="59709">MKDVVTEVLDAAAGAPRHVAIIDQRGARLTYGELERRVRAGSEAMAGLRPGEAVLFATRPGPDAVVLALGAVAAGGMLVLVDPGLAPEVAAGRLALAPPSWVVADALAYTLSGPLRGLARRRGLTLPRLAEPIPGRAVRHLYAGRWLPGVPRGALALHSLPGYQAPPHTPAALSGAESPHARTAPHDPAVPHGPAAAHDPTAPYDPAAGHRLGTAQTPTPPYLHAEHRDDPDGRHRPPTAAPSRPGSAVLGEQPAVVVFTSGTTGRPRGVVHTRGSLAEGSALFRSAVPLAPGDVVHTDQLMLGLPALMAGATWSLPGGRPFAREVAEREATHAFCVPVRLDRILREDPRLPDTLRHLLLGTAPSPPAVLRRARAAAPRADIRSVYAMTEALPIAIATAEEKLACPEGDLLGTPLPGVAARIADDGELHVSGPQLARGYLGEPPLREVATGDLARLDEHGRLVLLGRKKDMILRDGVNIYPGLYEPALAALPGVAEAAIVGVTDPATGDEEVVLAVRPDDGFDPAALRRAVPGLVDAGALPDRVAVLDAFPRTGRTDKLDRARLRAAVARGRP</sequence>
<evidence type="ECO:0000313" key="4">
    <source>
        <dbReference type="EMBL" id="GGL00804.1"/>
    </source>
</evidence>
<feature type="domain" description="AMP-binding enzyme C-terminal" evidence="3">
    <location>
        <begin position="485"/>
        <end position="554"/>
    </location>
</feature>